<reference evidence="3" key="1">
    <citation type="submission" date="2022-11" db="UniProtKB">
        <authorList>
            <consortium name="WormBaseParasite"/>
        </authorList>
    </citation>
    <scope>IDENTIFICATION</scope>
</reference>
<name>A0A914P5K1_9BILA</name>
<dbReference type="Proteomes" id="UP000887578">
    <property type="component" value="Unplaced"/>
</dbReference>
<proteinExistence type="predicted"/>
<dbReference type="AlphaFoldDB" id="A0A914P5K1"/>
<keyword evidence="2" id="KW-1185">Reference proteome</keyword>
<sequence>MDASESESPAESSSTLKRKRSASGDSSAVIPAKRHRFIAPNHRYDFDFPDSVIYYVAKNPTSAKLYKKLIKACRYFFWKNPILFTQFLLYENNEMKADFSKYELDICLKNVPYKFWVRGYFLIGFDANSSFKKDLVSSFLPRIYRCEIDVLTLQNQKLTTDEFLFITAKTARVRFADLTVVNRDGKEIAFEKLVELIPEARSLDHCFKDNDKTLTAKTVKELLKLPRLQNFDEFRLFNVPEAFDIEAFFAHIKKSKGMFQLGFAGSLSDDYQSRLEAIVDELIQAETFDFIPPFIFYPGMDDEKCLKLSKICEENDWWP</sequence>
<evidence type="ECO:0000313" key="2">
    <source>
        <dbReference type="Proteomes" id="UP000887578"/>
    </source>
</evidence>
<evidence type="ECO:0000256" key="1">
    <source>
        <dbReference type="SAM" id="MobiDB-lite"/>
    </source>
</evidence>
<accession>A0A914P5K1</accession>
<feature type="region of interest" description="Disordered" evidence="1">
    <location>
        <begin position="1"/>
        <end position="28"/>
    </location>
</feature>
<evidence type="ECO:0000313" key="3">
    <source>
        <dbReference type="WBParaSite" id="PDA_v2.g10358.t1"/>
    </source>
</evidence>
<dbReference type="WBParaSite" id="PDA_v2.g10358.t1">
    <property type="protein sequence ID" value="PDA_v2.g10358.t1"/>
    <property type="gene ID" value="PDA_v2.g10358"/>
</dbReference>
<protein>
    <submittedName>
        <fullName evidence="3">DUF38 domain-containing protein</fullName>
    </submittedName>
</protein>
<organism evidence="2 3">
    <name type="scientific">Panagrolaimus davidi</name>
    <dbReference type="NCBI Taxonomy" id="227884"/>
    <lineage>
        <taxon>Eukaryota</taxon>
        <taxon>Metazoa</taxon>
        <taxon>Ecdysozoa</taxon>
        <taxon>Nematoda</taxon>
        <taxon>Chromadorea</taxon>
        <taxon>Rhabditida</taxon>
        <taxon>Tylenchina</taxon>
        <taxon>Panagrolaimomorpha</taxon>
        <taxon>Panagrolaimoidea</taxon>
        <taxon>Panagrolaimidae</taxon>
        <taxon>Panagrolaimus</taxon>
    </lineage>
</organism>